<evidence type="ECO:0000256" key="1">
    <source>
        <dbReference type="SAM" id="SignalP"/>
    </source>
</evidence>
<dbReference type="EMBL" id="BAAAHK010000020">
    <property type="protein sequence ID" value="GAA0958670.1"/>
    <property type="molecule type" value="Genomic_DNA"/>
</dbReference>
<name>A0ABN1RK16_9ACTN</name>
<keyword evidence="3" id="KW-1185">Reference proteome</keyword>
<protein>
    <recommendedName>
        <fullName evidence="4">Fibronectin type-III domain-containing protein</fullName>
    </recommendedName>
</protein>
<keyword evidence="1" id="KW-0732">Signal</keyword>
<gene>
    <name evidence="2" type="ORF">GCM10009554_71210</name>
</gene>
<evidence type="ECO:0000313" key="3">
    <source>
        <dbReference type="Proteomes" id="UP001500542"/>
    </source>
</evidence>
<feature type="signal peptide" evidence="1">
    <location>
        <begin position="1"/>
        <end position="25"/>
    </location>
</feature>
<comment type="caution">
    <text evidence="2">The sequence shown here is derived from an EMBL/GenBank/DDBJ whole genome shotgun (WGS) entry which is preliminary data.</text>
</comment>
<feature type="chain" id="PRO_5047280418" description="Fibronectin type-III domain-containing protein" evidence="1">
    <location>
        <begin position="26"/>
        <end position="232"/>
    </location>
</feature>
<reference evidence="2 3" key="1">
    <citation type="journal article" date="2019" name="Int. J. Syst. Evol. Microbiol.">
        <title>The Global Catalogue of Microorganisms (GCM) 10K type strain sequencing project: providing services to taxonomists for standard genome sequencing and annotation.</title>
        <authorList>
            <consortium name="The Broad Institute Genomics Platform"/>
            <consortium name="The Broad Institute Genome Sequencing Center for Infectious Disease"/>
            <person name="Wu L."/>
            <person name="Ma J."/>
        </authorList>
    </citation>
    <scope>NUCLEOTIDE SEQUENCE [LARGE SCALE GENOMIC DNA]</scope>
    <source>
        <strain evidence="2 3">JCM 10977</strain>
    </source>
</reference>
<accession>A0ABN1RK16</accession>
<organism evidence="2 3">
    <name type="scientific">Kribbella koreensis</name>
    <dbReference type="NCBI Taxonomy" id="57909"/>
    <lineage>
        <taxon>Bacteria</taxon>
        <taxon>Bacillati</taxon>
        <taxon>Actinomycetota</taxon>
        <taxon>Actinomycetes</taxon>
        <taxon>Propionibacteriales</taxon>
        <taxon>Kribbellaceae</taxon>
        <taxon>Kribbella</taxon>
    </lineage>
</organism>
<dbReference type="RefSeq" id="WP_343980844.1">
    <property type="nucleotide sequence ID" value="NZ_BAAAHK010000020.1"/>
</dbReference>
<sequence>MRYKSLLAATALLASGLAFGTPAEAAPSAAPALPECKPLVPAKLIMRRRTTNYTVGLAASCPATLYNADWKGIQPGDPEKTKLEFLNGDRFAELQLSAFVSPVGRVTWTPTSETGTDSQGDDVAILKPVPSVTKYASSATVSGKRVGGTTTVVATVGYYNPKANAFVRWPSKAVTLQYKVPGSTKWLYLRKVTTNKVGQAAFTWTPKATRYYRAVVPANTTIWDFTTAAISK</sequence>
<proteinExistence type="predicted"/>
<dbReference type="Proteomes" id="UP001500542">
    <property type="component" value="Unassembled WGS sequence"/>
</dbReference>
<evidence type="ECO:0000313" key="2">
    <source>
        <dbReference type="EMBL" id="GAA0958670.1"/>
    </source>
</evidence>
<evidence type="ECO:0008006" key="4">
    <source>
        <dbReference type="Google" id="ProtNLM"/>
    </source>
</evidence>